<dbReference type="PANTHER" id="PTHR45772:SF9">
    <property type="entry name" value="CONSERVED COMPONENT OF ABC TRANSPORTER FOR NATURAL AMINO ACIDS"/>
    <property type="match status" value="1"/>
</dbReference>
<dbReference type="SMART" id="SM00382">
    <property type="entry name" value="AAA"/>
    <property type="match status" value="1"/>
</dbReference>
<dbReference type="CDD" id="cd03219">
    <property type="entry name" value="ABC_Mj1267_LivG_branched"/>
    <property type="match status" value="1"/>
</dbReference>
<comment type="similarity">
    <text evidence="1">Belongs to the ABC transporter superfamily.</text>
</comment>
<evidence type="ECO:0000256" key="4">
    <source>
        <dbReference type="ARBA" id="ARBA00022840"/>
    </source>
</evidence>
<keyword evidence="7" id="KW-1185">Reference proteome</keyword>
<dbReference type="InterPro" id="IPR003593">
    <property type="entry name" value="AAA+_ATPase"/>
</dbReference>
<dbReference type="Pfam" id="PF12399">
    <property type="entry name" value="BCA_ABC_TP_C"/>
    <property type="match status" value="1"/>
</dbReference>
<name>A0ABU0H2D2_9HYPH</name>
<evidence type="ECO:0000256" key="1">
    <source>
        <dbReference type="ARBA" id="ARBA00005417"/>
    </source>
</evidence>
<evidence type="ECO:0000256" key="3">
    <source>
        <dbReference type="ARBA" id="ARBA00022741"/>
    </source>
</evidence>
<dbReference type="InterPro" id="IPR017871">
    <property type="entry name" value="ABC_transporter-like_CS"/>
</dbReference>
<accession>A0ABU0H2D2</accession>
<comment type="caution">
    <text evidence="6">The sequence shown here is derived from an EMBL/GenBank/DDBJ whole genome shotgun (WGS) entry which is preliminary data.</text>
</comment>
<keyword evidence="4" id="KW-0067">ATP-binding</keyword>
<keyword evidence="2" id="KW-0813">Transport</keyword>
<dbReference type="Proteomes" id="UP001241603">
    <property type="component" value="Unassembled WGS sequence"/>
</dbReference>
<dbReference type="InterPro" id="IPR003439">
    <property type="entry name" value="ABC_transporter-like_ATP-bd"/>
</dbReference>
<dbReference type="Gene3D" id="3.40.50.300">
    <property type="entry name" value="P-loop containing nucleotide triphosphate hydrolases"/>
    <property type="match status" value="1"/>
</dbReference>
<evidence type="ECO:0000259" key="5">
    <source>
        <dbReference type="PROSITE" id="PS50893"/>
    </source>
</evidence>
<dbReference type="Pfam" id="PF00005">
    <property type="entry name" value="ABC_tran"/>
    <property type="match status" value="1"/>
</dbReference>
<evidence type="ECO:0000313" key="7">
    <source>
        <dbReference type="Proteomes" id="UP001241603"/>
    </source>
</evidence>
<dbReference type="InterPro" id="IPR051120">
    <property type="entry name" value="ABC_AA/LPS_Transport"/>
</dbReference>
<evidence type="ECO:0000313" key="6">
    <source>
        <dbReference type="EMBL" id="MDQ0435940.1"/>
    </source>
</evidence>
<dbReference type="PANTHER" id="PTHR45772">
    <property type="entry name" value="CONSERVED COMPONENT OF ABC TRANSPORTER FOR NATURAL AMINO ACIDS-RELATED"/>
    <property type="match status" value="1"/>
</dbReference>
<sequence>MLLKVDGITKAFGGVKAVQGASFDVKEGSITALIGPNGAGKTTAFNLVSGFMRPDEGTIQFDGRRTERLSGHTVARHGLVRVFQTARVFTQMTVLENLLIAARHQPGEKFGAAWLMPGRTSRREREIRREAEERLALVRLTHLTHERAGALSGGQRKLLELARALMVQPKMILLDEPMAGVAPVLGEQLMEHIKELREKAGITVLIIEHDIDLVMSISDRVIVMDEGRVIADGPPDAIQANERVITAYLGRNAGAAA</sequence>
<dbReference type="PROSITE" id="PS00211">
    <property type="entry name" value="ABC_TRANSPORTER_1"/>
    <property type="match status" value="1"/>
</dbReference>
<protein>
    <submittedName>
        <fullName evidence="6">ABC-type branched-subunit amino acid transport system ATPase component</fullName>
    </submittedName>
</protein>
<dbReference type="SUPFAM" id="SSF52540">
    <property type="entry name" value="P-loop containing nucleoside triphosphate hydrolases"/>
    <property type="match status" value="1"/>
</dbReference>
<dbReference type="EMBL" id="JAUSVO010000001">
    <property type="protein sequence ID" value="MDQ0435940.1"/>
    <property type="molecule type" value="Genomic_DNA"/>
</dbReference>
<reference evidence="6 7" key="1">
    <citation type="submission" date="2023-07" db="EMBL/GenBank/DDBJ databases">
        <title>Genomic Encyclopedia of Type Strains, Phase IV (KMG-IV): sequencing the most valuable type-strain genomes for metagenomic binning, comparative biology and taxonomic classification.</title>
        <authorList>
            <person name="Goeker M."/>
        </authorList>
    </citation>
    <scope>NUCLEOTIDE SEQUENCE [LARGE SCALE GENOMIC DNA]</scope>
    <source>
        <strain evidence="6 7">B6-8</strain>
    </source>
</reference>
<organism evidence="6 7">
    <name type="scientific">Kaistia dalseonensis</name>
    <dbReference type="NCBI Taxonomy" id="410840"/>
    <lineage>
        <taxon>Bacteria</taxon>
        <taxon>Pseudomonadati</taxon>
        <taxon>Pseudomonadota</taxon>
        <taxon>Alphaproteobacteria</taxon>
        <taxon>Hyphomicrobiales</taxon>
        <taxon>Kaistiaceae</taxon>
        <taxon>Kaistia</taxon>
    </lineage>
</organism>
<gene>
    <name evidence="6" type="ORF">QO014_000310</name>
</gene>
<dbReference type="InterPro" id="IPR027417">
    <property type="entry name" value="P-loop_NTPase"/>
</dbReference>
<dbReference type="PROSITE" id="PS50893">
    <property type="entry name" value="ABC_TRANSPORTER_2"/>
    <property type="match status" value="1"/>
</dbReference>
<feature type="domain" description="ABC transporter" evidence="5">
    <location>
        <begin position="3"/>
        <end position="251"/>
    </location>
</feature>
<proteinExistence type="inferred from homology"/>
<evidence type="ECO:0000256" key="2">
    <source>
        <dbReference type="ARBA" id="ARBA00022448"/>
    </source>
</evidence>
<dbReference type="InterPro" id="IPR032823">
    <property type="entry name" value="BCA_ABC_TP_C"/>
</dbReference>
<dbReference type="RefSeq" id="WP_266346892.1">
    <property type="nucleotide sequence ID" value="NZ_JAPKNG010000001.1"/>
</dbReference>
<keyword evidence="3" id="KW-0547">Nucleotide-binding</keyword>